<evidence type="ECO:0008006" key="6">
    <source>
        <dbReference type="Google" id="ProtNLM"/>
    </source>
</evidence>
<evidence type="ECO:0000259" key="3">
    <source>
        <dbReference type="Pfam" id="PF24883"/>
    </source>
</evidence>
<evidence type="ECO:0000313" key="4">
    <source>
        <dbReference type="EMBL" id="ROW10387.1"/>
    </source>
</evidence>
<organism evidence="4 5">
    <name type="scientific">Cytospora schulzeri</name>
    <dbReference type="NCBI Taxonomy" id="448051"/>
    <lineage>
        <taxon>Eukaryota</taxon>
        <taxon>Fungi</taxon>
        <taxon>Dikarya</taxon>
        <taxon>Ascomycota</taxon>
        <taxon>Pezizomycotina</taxon>
        <taxon>Sordariomycetes</taxon>
        <taxon>Sordariomycetidae</taxon>
        <taxon>Diaporthales</taxon>
        <taxon>Cytosporaceae</taxon>
        <taxon>Cytospora</taxon>
    </lineage>
</organism>
<dbReference type="InterPro" id="IPR002110">
    <property type="entry name" value="Ankyrin_rpt"/>
</dbReference>
<reference evidence="4 5" key="1">
    <citation type="submission" date="2015-09" db="EMBL/GenBank/DDBJ databases">
        <title>Host preference determinants of Valsa canker pathogens revealed by comparative genomics.</title>
        <authorList>
            <person name="Yin Z."/>
            <person name="Huang L."/>
        </authorList>
    </citation>
    <scope>NUCLEOTIDE SEQUENCE [LARGE SCALE GENOMIC DNA]</scope>
    <source>
        <strain evidence="4 5">03-1</strain>
    </source>
</reference>
<dbReference type="SUPFAM" id="SSF48403">
    <property type="entry name" value="Ankyrin repeat"/>
    <property type="match status" value="1"/>
</dbReference>
<dbReference type="SMART" id="SM00248">
    <property type="entry name" value="ANK"/>
    <property type="match status" value="5"/>
</dbReference>
<dbReference type="Pfam" id="PF24883">
    <property type="entry name" value="NPHP3_N"/>
    <property type="match status" value="1"/>
</dbReference>
<keyword evidence="5" id="KW-1185">Reference proteome</keyword>
<gene>
    <name evidence="4" type="ORF">VMCG_02029</name>
</gene>
<dbReference type="EMBL" id="LKEA01000003">
    <property type="protein sequence ID" value="ROW10387.1"/>
    <property type="molecule type" value="Genomic_DNA"/>
</dbReference>
<comment type="caution">
    <text evidence="4">The sequence shown here is derived from an EMBL/GenBank/DDBJ whole genome shotgun (WGS) entry which is preliminary data.</text>
</comment>
<feature type="domain" description="Nephrocystin 3-like N-terminal" evidence="3">
    <location>
        <begin position="179"/>
        <end position="336"/>
    </location>
</feature>
<protein>
    <recommendedName>
        <fullName evidence="6">NACHT domain-containing protein</fullName>
    </recommendedName>
</protein>
<dbReference type="OrthoDB" id="1577640at2759"/>
<dbReference type="InterPro" id="IPR036770">
    <property type="entry name" value="Ankyrin_rpt-contain_sf"/>
</dbReference>
<dbReference type="PANTHER" id="PTHR10039:SF15">
    <property type="entry name" value="NACHT DOMAIN-CONTAINING PROTEIN"/>
    <property type="match status" value="1"/>
</dbReference>
<proteinExistence type="predicted"/>
<dbReference type="SUPFAM" id="SSF52540">
    <property type="entry name" value="P-loop containing nucleoside triphosphate hydrolases"/>
    <property type="match status" value="1"/>
</dbReference>
<dbReference type="InterPro" id="IPR056884">
    <property type="entry name" value="NPHP3-like_N"/>
</dbReference>
<dbReference type="Proteomes" id="UP000283895">
    <property type="component" value="Unassembled WGS sequence"/>
</dbReference>
<name>A0A423X3C8_9PEZI</name>
<dbReference type="InterPro" id="IPR054471">
    <property type="entry name" value="GPIID_WHD"/>
</dbReference>
<dbReference type="Gene3D" id="1.25.40.20">
    <property type="entry name" value="Ankyrin repeat-containing domain"/>
    <property type="match status" value="1"/>
</dbReference>
<sequence length="867" mass="97317">MSFGFGVGDFLAVIELAMKIRKEFAGAPSQYKALSDEVKNLSVLIQDVETEATGMDPALATKVKDAMESSKGVLHDLHAFIEKNKSLTSKKSHLNRAWQRFSIDTREIGDLRSRIASNVVVLQAFTERSMRDTLAKIEHSVEYRNRQQERLQVLDWISKDDYKHHQDIQSGLLQLRQPGTRQWLFDSETWKTWLNDRGATLYCPGMPGAGKTVTTAMVIERLQQIYTNQVALAYIYCEYQREIKSDLQHVLARSTLRMLLDHLDTVPDEITKFYYEGRDSDTDQIFNLLKTLAIHSRTIVIIDALDELDPEPRDRLLEQLSRLQQEASINVFLTSRHIPEIQKRVAASFLKLLTVEVKATEDDVLSYLEDSVMLLPNVVQNDATLQAEIKSTIVKYTRGMFLLAHLHIISLKSKRTRKAIQQTLRQISEGKASYREAYDNAMRRIQSQGQDDREIAMRTLLVLFLARRPLSAEELCHFIAVDLGDSEQEGVFDLADVLELEEILSMCAGLVRYQSETNKVQFVHRSTKEYLKETEDRWFPDGEATMRDICETYNRTWEAVEATGCEDKAYYVLLGYSRSHWASHYLAADKLTPEEEHAAGSAGIDILPSGHGTAQSTLYGLRRLGRELNGMDDLLEKAASGGQCAIAELLLTANPTINTSDALDRALVAAFKGGHTDTVSLLLKNNANVQIRDHGLSLLAIAAQGGHLGSMQALLECDEGVVHSLIRDEDMPGRGLIAMNAFKAGNPSGDHDSDGTVPLWMVSPLSLAAHEGHAQTVRFLLNLLITHTGFIEDEVGLSRRFKSAAICAMKGGNLDVFQDLLPLVAENMEIEHPFYKPSLFSLACQSGRDEFAELLTTTWSPLRKAPY</sequence>
<evidence type="ECO:0000313" key="5">
    <source>
        <dbReference type="Proteomes" id="UP000283895"/>
    </source>
</evidence>
<dbReference type="Pfam" id="PF22939">
    <property type="entry name" value="WHD_GPIID"/>
    <property type="match status" value="1"/>
</dbReference>
<dbReference type="STRING" id="356882.A0A423X3C8"/>
<dbReference type="Gene3D" id="3.40.50.300">
    <property type="entry name" value="P-loop containing nucleotide triphosphate hydrolases"/>
    <property type="match status" value="1"/>
</dbReference>
<dbReference type="PANTHER" id="PTHR10039">
    <property type="entry name" value="AMELOGENIN"/>
    <property type="match status" value="1"/>
</dbReference>
<accession>A0A423X3C8</accession>
<dbReference type="Pfam" id="PF12796">
    <property type="entry name" value="Ank_2"/>
    <property type="match status" value="1"/>
</dbReference>
<evidence type="ECO:0000256" key="1">
    <source>
        <dbReference type="ARBA" id="ARBA00022737"/>
    </source>
</evidence>
<feature type="domain" description="GPI inositol-deacylase winged helix" evidence="2">
    <location>
        <begin position="448"/>
        <end position="533"/>
    </location>
</feature>
<dbReference type="InterPro" id="IPR027417">
    <property type="entry name" value="P-loop_NTPase"/>
</dbReference>
<evidence type="ECO:0000259" key="2">
    <source>
        <dbReference type="Pfam" id="PF22939"/>
    </source>
</evidence>
<dbReference type="AlphaFoldDB" id="A0A423X3C8"/>
<keyword evidence="1" id="KW-0677">Repeat</keyword>